<accession>A0A7K9RRK6</accession>
<reference evidence="13 14" key="1">
    <citation type="submission" date="2019-09" db="EMBL/GenBank/DDBJ databases">
        <title>Bird 10,000 Genomes (B10K) Project - Family phase.</title>
        <authorList>
            <person name="Zhang G."/>
        </authorList>
    </citation>
    <scope>NUCLEOTIDE SEQUENCE [LARGE SCALE GENOMIC DNA]</scope>
    <source>
        <strain evidence="13">B10K-DU-001-27</strain>
        <tissue evidence="13">Muscle</tissue>
    </source>
</reference>
<dbReference type="Pfam" id="PF00011">
    <property type="entry name" value="HSP20"/>
    <property type="match status" value="1"/>
</dbReference>
<dbReference type="GO" id="GO:0030154">
    <property type="term" value="P:cell differentiation"/>
    <property type="evidence" value="ECO:0007669"/>
    <property type="project" value="UniProtKB-KW"/>
</dbReference>
<evidence type="ECO:0000313" key="13">
    <source>
        <dbReference type="EMBL" id="NXI26482.1"/>
    </source>
</evidence>
<comment type="caution">
    <text evidence="13">The sequence shown here is derived from an EMBL/GenBank/DDBJ whole genome shotgun (WGS) entry which is preliminary data.</text>
</comment>
<dbReference type="GO" id="GO:0099513">
    <property type="term" value="C:polymeric cytoskeletal fiber"/>
    <property type="evidence" value="ECO:0007669"/>
    <property type="project" value="InterPro"/>
</dbReference>
<feature type="domain" description="SHSP" evidence="12">
    <location>
        <begin position="1"/>
        <end position="82"/>
    </location>
</feature>
<comment type="function">
    <text evidence="1">Component of the outer dense fibers (ODF) of spermatozoa. ODF are filamentous structures located on the outside of the axoneme in the midpiece and principal piece of the mammalian sperm tail and may help to maintain the passive elastic structures and elastic recoil of the sperm tail.</text>
</comment>
<sequence>SRLRRLAMMLNSSCCPNPLALMDVKGFHPHDVTVTMNDGRVTVSAERKEEHNTCRGKAASYRRFTKQFNLPPCCENEVTCSV</sequence>
<evidence type="ECO:0000256" key="7">
    <source>
        <dbReference type="ARBA" id="ARBA00022846"/>
    </source>
</evidence>
<proteinExistence type="inferred from homology"/>
<protein>
    <recommendedName>
        <fullName evidence="4">Outer dense fiber protein 1</fullName>
    </recommendedName>
</protein>
<feature type="non-terminal residue" evidence="13">
    <location>
        <position position="82"/>
    </location>
</feature>
<dbReference type="InterPro" id="IPR008978">
    <property type="entry name" value="HSP20-like_chaperone"/>
</dbReference>
<dbReference type="GO" id="GO:0005813">
    <property type="term" value="C:centrosome"/>
    <property type="evidence" value="ECO:0007669"/>
    <property type="project" value="UniProtKB-SubCell"/>
</dbReference>
<evidence type="ECO:0000256" key="9">
    <source>
        <dbReference type="ARBA" id="ARBA00023069"/>
    </source>
</evidence>
<keyword evidence="8" id="KW-0744">Spermatogenesis</keyword>
<keyword evidence="5" id="KW-0217">Developmental protein</keyword>
<gene>
    <name evidence="13" type="primary">Odf1</name>
    <name evidence="13" type="ORF">STEDEN_R01086</name>
</gene>
<dbReference type="GO" id="GO:0007283">
    <property type="term" value="P:spermatogenesis"/>
    <property type="evidence" value="ECO:0007669"/>
    <property type="project" value="UniProtKB-KW"/>
</dbReference>
<dbReference type="InterPro" id="IPR002068">
    <property type="entry name" value="A-crystallin/Hsp20_dom"/>
</dbReference>
<evidence type="ECO:0000256" key="4">
    <source>
        <dbReference type="ARBA" id="ARBA00019020"/>
    </source>
</evidence>
<organism evidence="13 14">
    <name type="scientific">Sterrhoptilus dennistouni</name>
    <dbReference type="NCBI Taxonomy" id="2585820"/>
    <lineage>
        <taxon>Eukaryota</taxon>
        <taxon>Metazoa</taxon>
        <taxon>Chordata</taxon>
        <taxon>Craniata</taxon>
        <taxon>Vertebrata</taxon>
        <taxon>Euteleostomi</taxon>
        <taxon>Archelosauria</taxon>
        <taxon>Archosauria</taxon>
        <taxon>Dinosauria</taxon>
        <taxon>Saurischia</taxon>
        <taxon>Theropoda</taxon>
        <taxon>Coelurosauria</taxon>
        <taxon>Aves</taxon>
        <taxon>Neognathae</taxon>
        <taxon>Neoaves</taxon>
        <taxon>Telluraves</taxon>
        <taxon>Australaves</taxon>
        <taxon>Passeriformes</taxon>
        <taxon>Sylvioidea</taxon>
        <taxon>Zosteropidae</taxon>
        <taxon>Sterrhoptilus</taxon>
    </lineage>
</organism>
<keyword evidence="9" id="KW-0966">Cell projection</keyword>
<dbReference type="Gene3D" id="2.60.40.790">
    <property type="match status" value="1"/>
</dbReference>
<comment type="subcellular location">
    <subcellularLocation>
        <location evidence="2">Cell projection</location>
        <location evidence="2">Cilium</location>
        <location evidence="2">Flagellum</location>
    </subcellularLocation>
    <subcellularLocation>
        <location evidence="3">Cytoplasm</location>
        <location evidence="3">Cytoskeleton</location>
        <location evidence="3">Microtubule organizing center</location>
        <location evidence="3">Centrosome</location>
    </subcellularLocation>
</comment>
<dbReference type="SUPFAM" id="SSF49764">
    <property type="entry name" value="HSP20-like chaperones"/>
    <property type="match status" value="1"/>
</dbReference>
<evidence type="ECO:0000259" key="12">
    <source>
        <dbReference type="PROSITE" id="PS01031"/>
    </source>
</evidence>
<evidence type="ECO:0000256" key="8">
    <source>
        <dbReference type="ARBA" id="ARBA00022871"/>
    </source>
</evidence>
<evidence type="ECO:0000256" key="2">
    <source>
        <dbReference type="ARBA" id="ARBA00004230"/>
    </source>
</evidence>
<evidence type="ECO:0000256" key="3">
    <source>
        <dbReference type="ARBA" id="ARBA00004300"/>
    </source>
</evidence>
<dbReference type="InterPro" id="IPR037389">
    <property type="entry name" value="ODFP"/>
</dbReference>
<evidence type="ECO:0000256" key="5">
    <source>
        <dbReference type="ARBA" id="ARBA00022473"/>
    </source>
</evidence>
<evidence type="ECO:0000256" key="1">
    <source>
        <dbReference type="ARBA" id="ARBA00001979"/>
    </source>
</evidence>
<evidence type="ECO:0000256" key="6">
    <source>
        <dbReference type="ARBA" id="ARBA00022782"/>
    </source>
</evidence>
<dbReference type="EMBL" id="VWZU01009108">
    <property type="protein sequence ID" value="NXI26482.1"/>
    <property type="molecule type" value="Genomic_DNA"/>
</dbReference>
<keyword evidence="14" id="KW-1185">Reference proteome</keyword>
<keyword evidence="7" id="KW-0282">Flagellum</keyword>
<dbReference type="GO" id="GO:0031514">
    <property type="term" value="C:motile cilium"/>
    <property type="evidence" value="ECO:0007669"/>
    <property type="project" value="UniProtKB-SubCell"/>
</dbReference>
<dbReference type="PANTHER" id="PTHR17125:SF2">
    <property type="entry name" value="OUTER DENSE FIBER PROTEIN 1"/>
    <property type="match status" value="1"/>
</dbReference>
<feature type="non-terminal residue" evidence="13">
    <location>
        <position position="1"/>
    </location>
</feature>
<evidence type="ECO:0000313" key="14">
    <source>
        <dbReference type="Proteomes" id="UP000572325"/>
    </source>
</evidence>
<name>A0A7K9RRK6_9PASS</name>
<evidence type="ECO:0000256" key="11">
    <source>
        <dbReference type="RuleBase" id="RU003616"/>
    </source>
</evidence>
<keyword evidence="6" id="KW-0221">Differentiation</keyword>
<dbReference type="Proteomes" id="UP000572325">
    <property type="component" value="Unassembled WGS sequence"/>
</dbReference>
<dbReference type="AlphaFoldDB" id="A0A7K9RRK6"/>
<dbReference type="PROSITE" id="PS01031">
    <property type="entry name" value="SHSP"/>
    <property type="match status" value="1"/>
</dbReference>
<dbReference type="PANTHER" id="PTHR17125">
    <property type="entry name" value="OUTER DENSE FIBER PROTEIN 1"/>
    <property type="match status" value="1"/>
</dbReference>
<evidence type="ECO:0000256" key="10">
    <source>
        <dbReference type="PROSITE-ProRule" id="PRU00285"/>
    </source>
</evidence>
<comment type="similarity">
    <text evidence="10 11">Belongs to the small heat shock protein (HSP20) family.</text>
</comment>
<keyword evidence="9" id="KW-0969">Cilium</keyword>